<keyword evidence="4" id="KW-1185">Reference proteome</keyword>
<name>A0AAV9KPB5_9SOLN</name>
<dbReference type="Proteomes" id="UP001311915">
    <property type="component" value="Unassembled WGS sequence"/>
</dbReference>
<dbReference type="PANTHER" id="PTHR36335:SF1">
    <property type="entry name" value="CHAPERONE DNAJ-DOMAIN SUPERFAMILY PROTEIN"/>
    <property type="match status" value="1"/>
</dbReference>
<dbReference type="InterPro" id="IPR001623">
    <property type="entry name" value="DnaJ_domain"/>
</dbReference>
<evidence type="ECO:0000259" key="2">
    <source>
        <dbReference type="PROSITE" id="PS50076"/>
    </source>
</evidence>
<proteinExistence type="predicted"/>
<dbReference type="InterPro" id="IPR036869">
    <property type="entry name" value="J_dom_sf"/>
</dbReference>
<feature type="domain" description="J" evidence="2">
    <location>
        <begin position="176"/>
        <end position="238"/>
    </location>
</feature>
<dbReference type="PANTHER" id="PTHR36335">
    <property type="entry name" value="CHAPERONE DNAJ-DOMAIN SUPERFAMILY PROTEIN"/>
    <property type="match status" value="1"/>
</dbReference>
<dbReference type="Gene3D" id="1.10.287.110">
    <property type="entry name" value="DnaJ domain"/>
    <property type="match status" value="1"/>
</dbReference>
<evidence type="ECO:0000313" key="3">
    <source>
        <dbReference type="EMBL" id="KAK4715237.1"/>
    </source>
</evidence>
<gene>
    <name evidence="3" type="ORF">R3W88_013575</name>
</gene>
<accession>A0AAV9KPB5</accession>
<dbReference type="SUPFAM" id="SSF46565">
    <property type="entry name" value="Chaperone J-domain"/>
    <property type="match status" value="1"/>
</dbReference>
<organism evidence="3 4">
    <name type="scientific">Solanum pinnatisectum</name>
    <name type="common">tansyleaf nightshade</name>
    <dbReference type="NCBI Taxonomy" id="50273"/>
    <lineage>
        <taxon>Eukaryota</taxon>
        <taxon>Viridiplantae</taxon>
        <taxon>Streptophyta</taxon>
        <taxon>Embryophyta</taxon>
        <taxon>Tracheophyta</taxon>
        <taxon>Spermatophyta</taxon>
        <taxon>Magnoliopsida</taxon>
        <taxon>eudicotyledons</taxon>
        <taxon>Gunneridae</taxon>
        <taxon>Pentapetalae</taxon>
        <taxon>asterids</taxon>
        <taxon>lamiids</taxon>
        <taxon>Solanales</taxon>
        <taxon>Solanaceae</taxon>
        <taxon>Solanoideae</taxon>
        <taxon>Solaneae</taxon>
        <taxon>Solanum</taxon>
    </lineage>
</organism>
<sequence>MSGVSSGRLDTETKTLRRCNDGEGADHVILIDVKLSESFSNVIFIDVPESTPKKFRGDIIFIDDDDDDESNDNCITTQRERIKETSEYKKALEEELASRQKVLAIQASQEFEADVEKKEAESMRLLEIEKRQMQRVEEMRETQKKDVENTNLKEQIRFEVWKELRKLEMTCHDLASVLCGLGITVGDGTSHEVRVAYKKALLKFHPDRSSRSDIRQQLEAEETFKLISRMKDKYLPTL</sequence>
<reference evidence="3 4" key="1">
    <citation type="submission" date="2023-10" db="EMBL/GenBank/DDBJ databases">
        <title>Genome-Wide Identification Analysis in wild type Solanum Pinnatisectum Reveals Some Genes Defensing Phytophthora Infestans.</title>
        <authorList>
            <person name="Sun C."/>
        </authorList>
    </citation>
    <scope>NUCLEOTIDE SEQUENCE [LARGE SCALE GENOMIC DNA]</scope>
    <source>
        <strain evidence="3">LQN</strain>
        <tissue evidence="3">Leaf</tissue>
    </source>
</reference>
<feature type="coiled-coil region" evidence="1">
    <location>
        <begin position="126"/>
        <end position="153"/>
    </location>
</feature>
<dbReference type="PROSITE" id="PS50076">
    <property type="entry name" value="DNAJ_2"/>
    <property type="match status" value="1"/>
</dbReference>
<dbReference type="EMBL" id="JAWPEI010000009">
    <property type="protein sequence ID" value="KAK4715237.1"/>
    <property type="molecule type" value="Genomic_DNA"/>
</dbReference>
<evidence type="ECO:0000313" key="4">
    <source>
        <dbReference type="Proteomes" id="UP001311915"/>
    </source>
</evidence>
<keyword evidence="1" id="KW-0175">Coiled coil</keyword>
<dbReference type="CDD" id="cd06257">
    <property type="entry name" value="DnaJ"/>
    <property type="match status" value="1"/>
</dbReference>
<evidence type="ECO:0000256" key="1">
    <source>
        <dbReference type="SAM" id="Coils"/>
    </source>
</evidence>
<protein>
    <recommendedName>
        <fullName evidence="2">J domain-containing protein</fullName>
    </recommendedName>
</protein>
<comment type="caution">
    <text evidence="3">The sequence shown here is derived from an EMBL/GenBank/DDBJ whole genome shotgun (WGS) entry which is preliminary data.</text>
</comment>
<dbReference type="AlphaFoldDB" id="A0AAV9KPB5"/>